<sequence>MTVSLSEPPSQDHQLFISRDLRPPNFAAYKPPREIKGGHRASVRCLGWNTDGRRLASAGVDKVVRVWTPERSLELRSSIELKGHTETVDALAWDPTHPERLATAGQDSTVRLWDIRSGTATFTTQTPGTNINLTFHPKGHLIAVGNRDDDISLIDVRAGGKLLGTIKPSPPDSKEEINEITWSNSGSIFIATTGTGCVRVMDSRSSNDVSPPKVASESASALAQEAASKAAVEESATRKTEGASAMDVDEEKKVDATPAAPTAVTPAMAARQSLTQTVPWESVYTLLAHTATIFCAQFDPLGRYLATASADSTVGCWSIPEFESVWMAGQNLNYPPRALSFSHDGEFLAAGGEDPFIWIGSTVNGATLHKLPVTGTTNTLAWNPAKNLLAYAGEEKAGHEGTIRIWGL</sequence>
<comment type="similarity">
    <text evidence="3">Belongs to the THOC3 family.</text>
</comment>
<accession>A0A316UAQ6</accession>
<dbReference type="GO" id="GO:0000445">
    <property type="term" value="C:THO complex part of transcription export complex"/>
    <property type="evidence" value="ECO:0007669"/>
    <property type="project" value="TreeGrafter"/>
</dbReference>
<evidence type="ECO:0000313" key="7">
    <source>
        <dbReference type="Proteomes" id="UP000245942"/>
    </source>
</evidence>
<proteinExistence type="inferred from homology"/>
<dbReference type="PROSITE" id="PS50082">
    <property type="entry name" value="WD_REPEATS_2"/>
    <property type="match status" value="3"/>
</dbReference>
<keyword evidence="7" id="KW-1185">Reference proteome</keyword>
<evidence type="ECO:0000256" key="1">
    <source>
        <dbReference type="ARBA" id="ARBA00022574"/>
    </source>
</evidence>
<evidence type="ECO:0000313" key="6">
    <source>
        <dbReference type="EMBL" id="PWN21551.1"/>
    </source>
</evidence>
<keyword evidence="1 4" id="KW-0853">WD repeat</keyword>
<dbReference type="EMBL" id="KZ819325">
    <property type="protein sequence ID" value="PWN21551.1"/>
    <property type="molecule type" value="Genomic_DNA"/>
</dbReference>
<dbReference type="Gene3D" id="2.130.10.10">
    <property type="entry name" value="YVTN repeat-like/Quinoprotein amine dehydrogenase"/>
    <property type="match status" value="2"/>
</dbReference>
<dbReference type="PANTHER" id="PTHR22839:SF0">
    <property type="entry name" value="THO COMPLEX SUBUNIT 3"/>
    <property type="match status" value="1"/>
</dbReference>
<dbReference type="InterPro" id="IPR001680">
    <property type="entry name" value="WD40_rpt"/>
</dbReference>
<evidence type="ECO:0000256" key="4">
    <source>
        <dbReference type="PROSITE-ProRule" id="PRU00221"/>
    </source>
</evidence>
<dbReference type="InterPro" id="IPR040132">
    <property type="entry name" value="Tex1/THOC3"/>
</dbReference>
<dbReference type="InterPro" id="IPR015943">
    <property type="entry name" value="WD40/YVTN_repeat-like_dom_sf"/>
</dbReference>
<feature type="compositionally biased region" description="Basic and acidic residues" evidence="5">
    <location>
        <begin position="231"/>
        <end position="241"/>
    </location>
</feature>
<dbReference type="STRING" id="1684307.A0A316UAQ6"/>
<dbReference type="InterPro" id="IPR019775">
    <property type="entry name" value="WD40_repeat_CS"/>
</dbReference>
<dbReference type="RefSeq" id="XP_025348711.1">
    <property type="nucleotide sequence ID" value="XM_025494895.1"/>
</dbReference>
<dbReference type="InterPro" id="IPR020472">
    <property type="entry name" value="WD40_PAC1"/>
</dbReference>
<feature type="compositionally biased region" description="Low complexity" evidence="5">
    <location>
        <begin position="215"/>
        <end position="230"/>
    </location>
</feature>
<evidence type="ECO:0000256" key="2">
    <source>
        <dbReference type="ARBA" id="ARBA00022737"/>
    </source>
</evidence>
<feature type="repeat" description="WD" evidence="4">
    <location>
        <begin position="81"/>
        <end position="123"/>
    </location>
</feature>
<dbReference type="PANTHER" id="PTHR22839">
    <property type="entry name" value="THO COMPLEX SUBUNIT 3 THO3"/>
    <property type="match status" value="1"/>
</dbReference>
<evidence type="ECO:0000256" key="3">
    <source>
        <dbReference type="ARBA" id="ARBA00046343"/>
    </source>
</evidence>
<name>A0A316UAQ6_9BASI</name>
<gene>
    <name evidence="6" type="ORF">BCV69DRAFT_312050</name>
</gene>
<dbReference type="GeneID" id="37016629"/>
<dbReference type="InterPro" id="IPR036322">
    <property type="entry name" value="WD40_repeat_dom_sf"/>
</dbReference>
<dbReference type="OrthoDB" id="340259at2759"/>
<dbReference type="GO" id="GO:0006406">
    <property type="term" value="P:mRNA export from nucleus"/>
    <property type="evidence" value="ECO:0007669"/>
    <property type="project" value="InterPro"/>
</dbReference>
<dbReference type="PROSITE" id="PS50294">
    <property type="entry name" value="WD_REPEATS_REGION"/>
    <property type="match status" value="3"/>
</dbReference>
<dbReference type="SUPFAM" id="SSF50978">
    <property type="entry name" value="WD40 repeat-like"/>
    <property type="match status" value="1"/>
</dbReference>
<organism evidence="6 7">
    <name type="scientific">Pseudomicrostroma glucosiphilum</name>
    <dbReference type="NCBI Taxonomy" id="1684307"/>
    <lineage>
        <taxon>Eukaryota</taxon>
        <taxon>Fungi</taxon>
        <taxon>Dikarya</taxon>
        <taxon>Basidiomycota</taxon>
        <taxon>Ustilaginomycotina</taxon>
        <taxon>Exobasidiomycetes</taxon>
        <taxon>Microstromatales</taxon>
        <taxon>Microstromatales incertae sedis</taxon>
        <taxon>Pseudomicrostroma</taxon>
    </lineage>
</organism>
<dbReference type="PRINTS" id="PR00320">
    <property type="entry name" value="GPROTEINBRPT"/>
</dbReference>
<dbReference type="Pfam" id="PF00400">
    <property type="entry name" value="WD40"/>
    <property type="match status" value="3"/>
</dbReference>
<feature type="repeat" description="WD" evidence="4">
    <location>
        <begin position="286"/>
        <end position="319"/>
    </location>
</feature>
<protein>
    <submittedName>
        <fullName evidence="6">WD40 repeat-like protein</fullName>
    </submittedName>
</protein>
<evidence type="ECO:0000256" key="5">
    <source>
        <dbReference type="SAM" id="MobiDB-lite"/>
    </source>
</evidence>
<dbReference type="AlphaFoldDB" id="A0A316UAQ6"/>
<dbReference type="SMART" id="SM00320">
    <property type="entry name" value="WD40"/>
    <property type="match status" value="7"/>
</dbReference>
<feature type="repeat" description="WD" evidence="4">
    <location>
        <begin position="36"/>
        <end position="77"/>
    </location>
</feature>
<reference evidence="6 7" key="1">
    <citation type="journal article" date="2018" name="Mol. Biol. Evol.">
        <title>Broad Genomic Sampling Reveals a Smut Pathogenic Ancestry of the Fungal Clade Ustilaginomycotina.</title>
        <authorList>
            <person name="Kijpornyongpan T."/>
            <person name="Mondo S.J."/>
            <person name="Barry K."/>
            <person name="Sandor L."/>
            <person name="Lee J."/>
            <person name="Lipzen A."/>
            <person name="Pangilinan J."/>
            <person name="LaButti K."/>
            <person name="Hainaut M."/>
            <person name="Henrissat B."/>
            <person name="Grigoriev I.V."/>
            <person name="Spatafora J.W."/>
            <person name="Aime M.C."/>
        </authorList>
    </citation>
    <scope>NUCLEOTIDE SEQUENCE [LARGE SCALE GENOMIC DNA]</scope>
    <source>
        <strain evidence="6 7">MCA 4718</strain>
    </source>
</reference>
<feature type="region of interest" description="Disordered" evidence="5">
    <location>
        <begin position="202"/>
        <end position="258"/>
    </location>
</feature>
<keyword evidence="2" id="KW-0677">Repeat</keyword>
<dbReference type="Proteomes" id="UP000245942">
    <property type="component" value="Unassembled WGS sequence"/>
</dbReference>
<dbReference type="PROSITE" id="PS00678">
    <property type="entry name" value="WD_REPEATS_1"/>
    <property type="match status" value="1"/>
</dbReference>